<feature type="domain" description="VOC" evidence="1">
    <location>
        <begin position="5"/>
        <end position="125"/>
    </location>
</feature>
<organism evidence="2 3">
    <name type="scientific">Liquorilactobacillus sucicola DSM 21376 = JCM 15457</name>
    <dbReference type="NCBI Taxonomy" id="1423806"/>
    <lineage>
        <taxon>Bacteria</taxon>
        <taxon>Bacillati</taxon>
        <taxon>Bacillota</taxon>
        <taxon>Bacilli</taxon>
        <taxon>Lactobacillales</taxon>
        <taxon>Lactobacillaceae</taxon>
        <taxon>Liquorilactobacillus</taxon>
    </lineage>
</organism>
<gene>
    <name evidence="2" type="ORF">FD15_GL002121</name>
</gene>
<dbReference type="CDD" id="cd07253">
    <property type="entry name" value="GLOD5"/>
    <property type="match status" value="1"/>
</dbReference>
<dbReference type="PROSITE" id="PS51819">
    <property type="entry name" value="VOC"/>
    <property type="match status" value="1"/>
</dbReference>
<protein>
    <submittedName>
        <fullName evidence="2">Dioxygenase</fullName>
    </submittedName>
</protein>
<dbReference type="SUPFAM" id="SSF54593">
    <property type="entry name" value="Glyoxalase/Bleomycin resistance protein/Dihydroxybiphenyl dioxygenase"/>
    <property type="match status" value="1"/>
</dbReference>
<dbReference type="Gene3D" id="3.10.180.10">
    <property type="entry name" value="2,3-Dihydroxybiphenyl 1,2-Dioxygenase, domain 1"/>
    <property type="match status" value="1"/>
</dbReference>
<dbReference type="InterPro" id="IPR004360">
    <property type="entry name" value="Glyas_Fos-R_dOase_dom"/>
</dbReference>
<dbReference type="PANTHER" id="PTHR21366:SF14">
    <property type="entry name" value="GLYOXALASE DOMAIN-CONTAINING PROTEIN 5"/>
    <property type="match status" value="1"/>
</dbReference>
<evidence type="ECO:0000313" key="3">
    <source>
        <dbReference type="Proteomes" id="UP000050961"/>
    </source>
</evidence>
<dbReference type="OrthoDB" id="9802805at2"/>
<dbReference type="eggNOG" id="COG0346">
    <property type="taxonomic scope" value="Bacteria"/>
</dbReference>
<evidence type="ECO:0000313" key="2">
    <source>
        <dbReference type="EMBL" id="KRN05559.1"/>
    </source>
</evidence>
<evidence type="ECO:0000259" key="1">
    <source>
        <dbReference type="PROSITE" id="PS51819"/>
    </source>
</evidence>
<dbReference type="InterPro" id="IPR037523">
    <property type="entry name" value="VOC_core"/>
</dbReference>
<dbReference type="Pfam" id="PF00903">
    <property type="entry name" value="Glyoxalase"/>
    <property type="match status" value="1"/>
</dbReference>
<keyword evidence="2" id="KW-0223">Dioxygenase</keyword>
<keyword evidence="3" id="KW-1185">Reference proteome</keyword>
<proteinExistence type="predicted"/>
<dbReference type="InterPro" id="IPR029068">
    <property type="entry name" value="Glyas_Bleomycin-R_OHBP_Dase"/>
</dbReference>
<dbReference type="EMBL" id="AYZF01000017">
    <property type="protein sequence ID" value="KRN05559.1"/>
    <property type="molecule type" value="Genomic_DNA"/>
</dbReference>
<dbReference type="AlphaFoldDB" id="A0A023CVN0"/>
<keyword evidence="2" id="KW-0560">Oxidoreductase</keyword>
<accession>A0A023CVN0</accession>
<dbReference type="RefSeq" id="WP_034987129.1">
    <property type="nucleotide sequence ID" value="NZ_AYZF01000017.1"/>
</dbReference>
<dbReference type="GO" id="GO:0051213">
    <property type="term" value="F:dioxygenase activity"/>
    <property type="evidence" value="ECO:0007669"/>
    <property type="project" value="UniProtKB-KW"/>
</dbReference>
<comment type="caution">
    <text evidence="2">The sequence shown here is derived from an EMBL/GenBank/DDBJ whole genome shotgun (WGS) entry which is preliminary data.</text>
</comment>
<sequence>MDIKRLDHFVITVQDIERSCRFYHQILGMQIITFDNGRKALRFADMKINLHQVEHEFEPKAAIATPGTADICFIVKTHISDVLTELRTKNIPIEQGPVPKNGALGPIESIYFRDPDKNLIELANYR</sequence>
<dbReference type="Proteomes" id="UP000050961">
    <property type="component" value="Unassembled WGS sequence"/>
</dbReference>
<name>A0A023CVN0_9LACO</name>
<dbReference type="PATRIC" id="fig|1423806.3.peg.2162"/>
<dbReference type="InterPro" id="IPR050383">
    <property type="entry name" value="GlyoxalaseI/FosfomycinResist"/>
</dbReference>
<dbReference type="STRING" id="1423806.FD15_GL002121"/>
<reference evidence="2 3" key="1">
    <citation type="journal article" date="2015" name="Genome Announc.">
        <title>Expanding the biotechnology potential of lactobacilli through comparative genomics of 213 strains and associated genera.</title>
        <authorList>
            <person name="Sun Z."/>
            <person name="Harris H.M."/>
            <person name="McCann A."/>
            <person name="Guo C."/>
            <person name="Argimon S."/>
            <person name="Zhang W."/>
            <person name="Yang X."/>
            <person name="Jeffery I.B."/>
            <person name="Cooney J.C."/>
            <person name="Kagawa T.F."/>
            <person name="Liu W."/>
            <person name="Song Y."/>
            <person name="Salvetti E."/>
            <person name="Wrobel A."/>
            <person name="Rasinkangas P."/>
            <person name="Parkhill J."/>
            <person name="Rea M.C."/>
            <person name="O'Sullivan O."/>
            <person name="Ritari J."/>
            <person name="Douillard F.P."/>
            <person name="Paul Ross R."/>
            <person name="Yang R."/>
            <person name="Briner A.E."/>
            <person name="Felis G.E."/>
            <person name="de Vos W.M."/>
            <person name="Barrangou R."/>
            <person name="Klaenhammer T.R."/>
            <person name="Caufield P.W."/>
            <person name="Cui Y."/>
            <person name="Zhang H."/>
            <person name="O'Toole P.W."/>
        </authorList>
    </citation>
    <scope>NUCLEOTIDE SEQUENCE [LARGE SCALE GENOMIC DNA]</scope>
    <source>
        <strain evidence="2 3">DSM 21376</strain>
    </source>
</reference>
<dbReference type="PANTHER" id="PTHR21366">
    <property type="entry name" value="GLYOXALASE FAMILY PROTEIN"/>
    <property type="match status" value="1"/>
</dbReference>